<dbReference type="InterPro" id="IPR037066">
    <property type="entry name" value="Plug_dom_sf"/>
</dbReference>
<gene>
    <name evidence="10" type="ORF">FSB75_14905</name>
</gene>
<dbReference type="Pfam" id="PF07715">
    <property type="entry name" value="Plug"/>
    <property type="match status" value="1"/>
</dbReference>
<dbReference type="InterPro" id="IPR012910">
    <property type="entry name" value="Plug_dom"/>
</dbReference>
<dbReference type="GO" id="GO:0009279">
    <property type="term" value="C:cell outer membrane"/>
    <property type="evidence" value="ECO:0007669"/>
    <property type="project" value="UniProtKB-SubCell"/>
</dbReference>
<reference evidence="10 11" key="1">
    <citation type="journal article" date="2015" name="Int. J. Syst. Evol. Microbiol.">
        <title>Flavisolibacter ginsenosidimutans sp. nov., with ginsenoside-converting activity isolated from soil used for cultivating ginseng.</title>
        <authorList>
            <person name="Zhao Y."/>
            <person name="Liu Q."/>
            <person name="Kang M.S."/>
            <person name="Jin F."/>
            <person name="Yu H."/>
            <person name="Im W.T."/>
        </authorList>
    </citation>
    <scope>NUCLEOTIDE SEQUENCE [LARGE SCALE GENOMIC DNA]</scope>
    <source>
        <strain evidence="10 11">Gsoil 636</strain>
    </source>
</reference>
<dbReference type="NCBIfam" id="TIGR04056">
    <property type="entry name" value="OMP_RagA_SusC"/>
    <property type="match status" value="1"/>
</dbReference>
<dbReference type="InterPro" id="IPR023996">
    <property type="entry name" value="TonB-dep_OMP_SusC/RagA"/>
</dbReference>
<feature type="domain" description="TonB-dependent receptor plug" evidence="9">
    <location>
        <begin position="114"/>
        <end position="222"/>
    </location>
</feature>
<dbReference type="PROSITE" id="PS52016">
    <property type="entry name" value="TONB_DEPENDENT_REC_3"/>
    <property type="match status" value="1"/>
</dbReference>
<sequence>MRKFYFCVSMCLLMLTQAANAQKKISGRVISSSDQQPVPNATVQIKGTRTATVTGSDGSFSLTTTEANPVLEISSVGFMEKSVSASNGMTVSLETDARSLSEVVVTGVGAATSKKRIAISVETVTPDKTTPVPSASVDQFLVGKVAGAQIQSTNGSPGAPTQILLRGINTLRGGTSPMILLDGIEIRATDLNSLDLNAIERVEIVQGAAAATQYGAQGANGVIQLFSKKGKQGRTSIDVSSSVSANSLLNIGKVHKAYFHSLQTNANNEVVGGSGNPLVFDPLLGTYTENVVWNSLDPNNNNNKPYNRNLSWYDHNKMFFQTSYTTNNSIAISGARDRIDFNISASDNRQNSTFRGNGYYSRSNLNSNLGFELFKNFKVRSITQLVYTRNTQLDPTGRTIMYAVNNGRPFANFQYQNPNGDYSVYLGDAVGVNHYNPFYEDQYADVKDNKVDIVQNFNANYHFPKFLELDVKYGLNYQHQELVYNIASQVNNLNADYWQVWAEQEFPRTNYGSPSAKEETGEIDHKQYKTLFQNLLTTATIRTDFENDFHLRIPLRTTTIVAYDYRRNDFNQYITYGLTAPIYTPYTASQMASYKIESDFSQPFLTYGYLALQRFEWGDIGGFSGGFRRDYSSAFGRAVTPQNFYRGDAYIRPSGFKFWKNTSLGNTFTDFKLRAAYGEAGIQPGAFDRYIVLQTRNLGNSVAFSFPTQNPNPNLNVEISKEIEVGTDMGFSVLKNGALLRNANLSFTYWKRSTDNTIWPVDAAPSSGTGTVLTNAFGLTSNGIQASLNLNVYSGKNLTWNFTTLFSKQSSKIKSIVGTEIPVTSAAGSTNYVLKAGEKIGQLYGYLMLHSVGETDANGNPYIAKADQSKYEVASNGWVVNSSTKQPYVTPLQYSFGDPNPKFNMSFNNEVTFKDFLTFSMQWDWVHGSHLYNQTKEWMYRDGIHGDYDNQITIGGQAGAWTAFYRGVYAQVSRNGTKNYFYEDASFTRLRNISVALDVAKLVRLPYFQRLQLVLAGRNLVTFTKYTGYDPEVSSGDTNSAFDRGVDHNTIPNLKSYQIGLNIGF</sequence>
<dbReference type="RefSeq" id="WP_146789112.1">
    <property type="nucleotide sequence ID" value="NZ_BAABIO010000003.1"/>
</dbReference>
<feature type="chain" id="PRO_5022679446" evidence="8">
    <location>
        <begin position="22"/>
        <end position="1065"/>
    </location>
</feature>
<evidence type="ECO:0000256" key="6">
    <source>
        <dbReference type="ARBA" id="ARBA00023237"/>
    </source>
</evidence>
<evidence type="ECO:0000313" key="11">
    <source>
        <dbReference type="Proteomes" id="UP000321204"/>
    </source>
</evidence>
<dbReference type="Pfam" id="PF13715">
    <property type="entry name" value="CarbopepD_reg_2"/>
    <property type="match status" value="1"/>
</dbReference>
<dbReference type="InterPro" id="IPR008969">
    <property type="entry name" value="CarboxyPept-like_regulatory"/>
</dbReference>
<dbReference type="InterPro" id="IPR036942">
    <property type="entry name" value="Beta-barrel_TonB_sf"/>
</dbReference>
<proteinExistence type="inferred from homology"/>
<keyword evidence="4 7" id="KW-0812">Transmembrane</keyword>
<dbReference type="EMBL" id="CP042433">
    <property type="protein sequence ID" value="QEC57135.1"/>
    <property type="molecule type" value="Genomic_DNA"/>
</dbReference>
<dbReference type="Gene3D" id="2.60.40.1120">
    <property type="entry name" value="Carboxypeptidase-like, regulatory domain"/>
    <property type="match status" value="1"/>
</dbReference>
<evidence type="ECO:0000256" key="5">
    <source>
        <dbReference type="ARBA" id="ARBA00023136"/>
    </source>
</evidence>
<dbReference type="Gene3D" id="2.40.170.20">
    <property type="entry name" value="TonB-dependent receptor, beta-barrel domain"/>
    <property type="match status" value="1"/>
</dbReference>
<evidence type="ECO:0000256" key="1">
    <source>
        <dbReference type="ARBA" id="ARBA00004571"/>
    </source>
</evidence>
<dbReference type="Proteomes" id="UP000321204">
    <property type="component" value="Chromosome"/>
</dbReference>
<keyword evidence="6 7" id="KW-0998">Cell outer membrane</keyword>
<evidence type="ECO:0000256" key="7">
    <source>
        <dbReference type="PROSITE-ProRule" id="PRU01360"/>
    </source>
</evidence>
<dbReference type="AlphaFoldDB" id="A0A5B8UM75"/>
<keyword evidence="5 7" id="KW-0472">Membrane</keyword>
<dbReference type="Gene3D" id="2.170.130.10">
    <property type="entry name" value="TonB-dependent receptor, plug domain"/>
    <property type="match status" value="1"/>
</dbReference>
<dbReference type="SUPFAM" id="SSF49464">
    <property type="entry name" value="Carboxypeptidase regulatory domain-like"/>
    <property type="match status" value="1"/>
</dbReference>
<keyword evidence="11" id="KW-1185">Reference proteome</keyword>
<name>A0A5B8UM75_9BACT</name>
<comment type="subcellular location">
    <subcellularLocation>
        <location evidence="1 7">Cell outer membrane</location>
        <topology evidence="1 7">Multi-pass membrane protein</topology>
    </subcellularLocation>
</comment>
<dbReference type="OrthoDB" id="9768177at2"/>
<evidence type="ECO:0000256" key="2">
    <source>
        <dbReference type="ARBA" id="ARBA00022448"/>
    </source>
</evidence>
<evidence type="ECO:0000259" key="9">
    <source>
        <dbReference type="Pfam" id="PF07715"/>
    </source>
</evidence>
<accession>A0A5B8UM75</accession>
<feature type="signal peptide" evidence="8">
    <location>
        <begin position="1"/>
        <end position="21"/>
    </location>
</feature>
<evidence type="ECO:0000256" key="4">
    <source>
        <dbReference type="ARBA" id="ARBA00022692"/>
    </source>
</evidence>
<protein>
    <submittedName>
        <fullName evidence="10">SusC/RagA family TonB-linked outer membrane protein</fullName>
    </submittedName>
</protein>
<keyword evidence="3 7" id="KW-1134">Transmembrane beta strand</keyword>
<organism evidence="10 11">
    <name type="scientific">Flavisolibacter ginsenosidimutans</name>
    <dbReference type="NCBI Taxonomy" id="661481"/>
    <lineage>
        <taxon>Bacteria</taxon>
        <taxon>Pseudomonadati</taxon>
        <taxon>Bacteroidota</taxon>
        <taxon>Chitinophagia</taxon>
        <taxon>Chitinophagales</taxon>
        <taxon>Chitinophagaceae</taxon>
        <taxon>Flavisolibacter</taxon>
    </lineage>
</organism>
<keyword evidence="2 7" id="KW-0813">Transport</keyword>
<comment type="similarity">
    <text evidence="7">Belongs to the TonB-dependent receptor family.</text>
</comment>
<dbReference type="InterPro" id="IPR039426">
    <property type="entry name" value="TonB-dep_rcpt-like"/>
</dbReference>
<evidence type="ECO:0000256" key="3">
    <source>
        <dbReference type="ARBA" id="ARBA00022452"/>
    </source>
</evidence>
<dbReference type="SUPFAM" id="SSF56935">
    <property type="entry name" value="Porins"/>
    <property type="match status" value="1"/>
</dbReference>
<keyword evidence="8" id="KW-0732">Signal</keyword>
<evidence type="ECO:0000313" key="10">
    <source>
        <dbReference type="EMBL" id="QEC57135.1"/>
    </source>
</evidence>
<dbReference type="KEGG" id="fgg:FSB75_14905"/>
<evidence type="ECO:0000256" key="8">
    <source>
        <dbReference type="SAM" id="SignalP"/>
    </source>
</evidence>